<accession>A0AAD2GXA9</accession>
<name>A0AAD2GXA9_9AGAR</name>
<dbReference type="AlphaFoldDB" id="A0AAD2GXA9"/>
<sequence length="129" mass="13953">STTSLSSNRDDYGHSPPYILYICHRRGAHDLRCSLHAEGSPTSGSPNCDHVNIGLLLPLVDGDILGPTPSSHSTSTLPESGRVSRLVQELSQIPFTLRTISQHVVSNSNAFSLLRSRIVDVDDQHLPSA</sequence>
<dbReference type="EMBL" id="CAVNYO010000051">
    <property type="protein sequence ID" value="CAK5264290.1"/>
    <property type="molecule type" value="Genomic_DNA"/>
</dbReference>
<comment type="caution">
    <text evidence="1">The sequence shown here is derived from an EMBL/GenBank/DDBJ whole genome shotgun (WGS) entry which is preliminary data.</text>
</comment>
<organism evidence="1 2">
    <name type="scientific">Mycena citricolor</name>
    <dbReference type="NCBI Taxonomy" id="2018698"/>
    <lineage>
        <taxon>Eukaryota</taxon>
        <taxon>Fungi</taxon>
        <taxon>Dikarya</taxon>
        <taxon>Basidiomycota</taxon>
        <taxon>Agaricomycotina</taxon>
        <taxon>Agaricomycetes</taxon>
        <taxon>Agaricomycetidae</taxon>
        <taxon>Agaricales</taxon>
        <taxon>Marasmiineae</taxon>
        <taxon>Mycenaceae</taxon>
        <taxon>Mycena</taxon>
    </lineage>
</organism>
<protein>
    <submittedName>
        <fullName evidence="1">Uncharacterized protein</fullName>
    </submittedName>
</protein>
<evidence type="ECO:0000313" key="2">
    <source>
        <dbReference type="Proteomes" id="UP001295794"/>
    </source>
</evidence>
<evidence type="ECO:0000313" key="1">
    <source>
        <dbReference type="EMBL" id="CAK5264290.1"/>
    </source>
</evidence>
<gene>
    <name evidence="1" type="ORF">MYCIT1_LOCUS4323</name>
</gene>
<dbReference type="Proteomes" id="UP001295794">
    <property type="component" value="Unassembled WGS sequence"/>
</dbReference>
<keyword evidence="2" id="KW-1185">Reference proteome</keyword>
<reference evidence="1" key="1">
    <citation type="submission" date="2023-11" db="EMBL/GenBank/DDBJ databases">
        <authorList>
            <person name="De Vega J J."/>
            <person name="De Vega J J."/>
        </authorList>
    </citation>
    <scope>NUCLEOTIDE SEQUENCE</scope>
</reference>
<feature type="non-terminal residue" evidence="1">
    <location>
        <position position="129"/>
    </location>
</feature>
<proteinExistence type="predicted"/>